<feature type="domain" description="CBM10" evidence="6">
    <location>
        <begin position="544"/>
        <end position="584"/>
    </location>
</feature>
<keyword evidence="3" id="KW-0378">Hydrolase</keyword>
<dbReference type="Gene3D" id="3.90.1220.10">
    <property type="entry name" value="Cellulose docking domain, dockering"/>
    <property type="match status" value="2"/>
</dbReference>
<dbReference type="Proteomes" id="UP000193944">
    <property type="component" value="Unassembled WGS sequence"/>
</dbReference>
<reference evidence="7 8" key="1">
    <citation type="submission" date="2016-08" db="EMBL/GenBank/DDBJ databases">
        <title>A Parts List for Fungal Cellulosomes Revealed by Comparative Genomics.</title>
        <authorList>
            <consortium name="DOE Joint Genome Institute"/>
            <person name="Haitjema C.H."/>
            <person name="Gilmore S.P."/>
            <person name="Henske J.K."/>
            <person name="Solomon K.V."/>
            <person name="De Groot R."/>
            <person name="Kuo A."/>
            <person name="Mondo S.J."/>
            <person name="Salamov A.A."/>
            <person name="Labutti K."/>
            <person name="Zhao Z."/>
            <person name="Chiniquy J."/>
            <person name="Barry K."/>
            <person name="Brewer H.M."/>
            <person name="Purvine S.O."/>
            <person name="Wright A.T."/>
            <person name="Boxma B."/>
            <person name="Van Alen T."/>
            <person name="Hackstein J.H."/>
            <person name="Baker S.E."/>
            <person name="Grigoriev I.V."/>
            <person name="O'Malley M.A."/>
        </authorList>
    </citation>
    <scope>NUCLEOTIDE SEQUENCE [LARGE SCALE GENOMIC DNA]</scope>
    <source>
        <strain evidence="7 8">S4</strain>
    </source>
</reference>
<feature type="signal peptide" evidence="5">
    <location>
        <begin position="1"/>
        <end position="17"/>
    </location>
</feature>
<dbReference type="PANTHER" id="PTHR40050">
    <property type="entry name" value="INNER SPORE COAT PROTEIN H"/>
    <property type="match status" value="1"/>
</dbReference>
<feature type="region of interest" description="Disordered" evidence="4">
    <location>
        <begin position="509"/>
        <end position="538"/>
    </location>
</feature>
<dbReference type="EMBL" id="MCFG01000100">
    <property type="protein sequence ID" value="ORX82212.1"/>
    <property type="molecule type" value="Genomic_DNA"/>
</dbReference>
<dbReference type="SUPFAM" id="SSF64571">
    <property type="entry name" value="Cellulose docking domain, dockering"/>
    <property type="match status" value="2"/>
</dbReference>
<proteinExistence type="predicted"/>
<organism evidence="7 8">
    <name type="scientific">Anaeromyces robustus</name>
    <dbReference type="NCBI Taxonomy" id="1754192"/>
    <lineage>
        <taxon>Eukaryota</taxon>
        <taxon>Fungi</taxon>
        <taxon>Fungi incertae sedis</taxon>
        <taxon>Chytridiomycota</taxon>
        <taxon>Chytridiomycota incertae sedis</taxon>
        <taxon>Neocallimastigomycetes</taxon>
        <taxon>Neocallimastigales</taxon>
        <taxon>Neocallimastigaceae</taxon>
        <taxon>Anaeromyces</taxon>
    </lineage>
</organism>
<dbReference type="Pfam" id="PF02013">
    <property type="entry name" value="CBM_10"/>
    <property type="match status" value="2"/>
</dbReference>
<accession>A0A1Y1X903</accession>
<dbReference type="OrthoDB" id="10267127at2759"/>
<dbReference type="InterPro" id="IPR002883">
    <property type="entry name" value="CBM10/Dockerin_dom"/>
</dbReference>
<comment type="caution">
    <text evidence="7">The sequence shown here is derived from an EMBL/GenBank/DDBJ whole genome shotgun (WGS) entry which is preliminary data.</text>
</comment>
<dbReference type="GO" id="GO:0016787">
    <property type="term" value="F:hydrolase activity"/>
    <property type="evidence" value="ECO:0007669"/>
    <property type="project" value="UniProtKB-KW"/>
</dbReference>
<keyword evidence="1 5" id="KW-0732">Signal</keyword>
<dbReference type="Pfam" id="PF08757">
    <property type="entry name" value="CotH"/>
    <property type="match status" value="1"/>
</dbReference>
<evidence type="ECO:0000256" key="2">
    <source>
        <dbReference type="ARBA" id="ARBA00022737"/>
    </source>
</evidence>
<dbReference type="InterPro" id="IPR009034">
    <property type="entry name" value="Dockerin_dom_fun_sf"/>
</dbReference>
<dbReference type="PANTHER" id="PTHR40050:SF1">
    <property type="entry name" value="INNER SPORE COAT PROTEIN H"/>
    <property type="match status" value="1"/>
</dbReference>
<gene>
    <name evidence="7" type="ORF">BCR32DRAFT_326947</name>
</gene>
<evidence type="ECO:0000256" key="5">
    <source>
        <dbReference type="SAM" id="SignalP"/>
    </source>
</evidence>
<evidence type="ECO:0000313" key="7">
    <source>
        <dbReference type="EMBL" id="ORX82212.1"/>
    </source>
</evidence>
<dbReference type="STRING" id="1754192.A0A1Y1X903"/>
<dbReference type="PROSITE" id="PS51763">
    <property type="entry name" value="CBM10"/>
    <property type="match status" value="2"/>
</dbReference>
<name>A0A1Y1X903_9FUNG</name>
<evidence type="ECO:0000259" key="6">
    <source>
        <dbReference type="PROSITE" id="PS51763"/>
    </source>
</evidence>
<sequence>MLVKIIVLLLTVWQVLAETSFIENGTRTKLFELIDNEIPTFRVTIPESVLVELKENCQVPFTAHDDSIDRIIRTLKGEKVEPREEPKVKTKEASLVVEINGEKKSFDKVTFSLGGNSSRLMARQGYNIKIRGKKDLYGLTQFKLRSDAHDATYLRTKLVSDIHNRLGLTSISASYVILYINDEYYGLHMIIESIKLPWIKGKFDDEDTPYLYNCSKGACFLNPNCMYMCENENEDVTDNSEFSEFLKRVDSANSAKDIEDIFEIDQFLYEMAYEYLLGAWDHIFIGHNFGLYKQKNGKWIIIYYDYDNDFGQDPVDVEYGLVETNPNKDYANYTFDEWFNRPIRVVDILLYKNQDRFKKIMNDFITKAFNPDVLYPRIDELKELIRPHVKYDKTPDENGICPGVINFVNPIEYSYEQFEANSEFTTIEKKELRGSAYGIKYWILARYRRTCETFNLDCNPVYLDENYEYPIVKEMEGEIDTHRFDGVDFSVFKGGNPFYHRDSSDTYSYTIDSSKPSQTPISEEPTSTQISNAEPTSTQDSKYKCLSELVGYPCCAKGIKAVYAKDEYGEWGYDFKKNEWCGLTPYEERTNEETCWSEKYGYPCCNGCYVFETDDDGQWGYENNQWCGIQSYCSN</sequence>
<evidence type="ECO:0000256" key="4">
    <source>
        <dbReference type="SAM" id="MobiDB-lite"/>
    </source>
</evidence>
<feature type="chain" id="PRO_5012395234" description="CBM10 domain-containing protein" evidence="5">
    <location>
        <begin position="18"/>
        <end position="635"/>
    </location>
</feature>
<dbReference type="InterPro" id="IPR014867">
    <property type="entry name" value="Spore_coat_CotH_CotH2/3/7"/>
</dbReference>
<feature type="domain" description="CBM10" evidence="6">
    <location>
        <begin position="594"/>
        <end position="630"/>
    </location>
</feature>
<protein>
    <recommendedName>
        <fullName evidence="6">CBM10 domain-containing protein</fullName>
    </recommendedName>
</protein>
<keyword evidence="8" id="KW-1185">Reference proteome</keyword>
<feature type="compositionally biased region" description="Polar residues" evidence="4">
    <location>
        <begin position="515"/>
        <end position="538"/>
    </location>
</feature>
<keyword evidence="2" id="KW-0677">Repeat</keyword>
<reference evidence="7 8" key="2">
    <citation type="submission" date="2016-08" db="EMBL/GenBank/DDBJ databases">
        <title>Pervasive Adenine N6-methylation of Active Genes in Fungi.</title>
        <authorList>
            <consortium name="DOE Joint Genome Institute"/>
            <person name="Mondo S.J."/>
            <person name="Dannebaum R.O."/>
            <person name="Kuo R.C."/>
            <person name="Labutti K."/>
            <person name="Haridas S."/>
            <person name="Kuo A."/>
            <person name="Salamov A."/>
            <person name="Ahrendt S.R."/>
            <person name="Lipzen A."/>
            <person name="Sullivan W."/>
            <person name="Andreopoulos W.B."/>
            <person name="Clum A."/>
            <person name="Lindquist E."/>
            <person name="Daum C."/>
            <person name="Ramamoorthy G.K."/>
            <person name="Gryganskyi A."/>
            <person name="Culley D."/>
            <person name="Magnuson J.K."/>
            <person name="James T.Y."/>
            <person name="O'Malley M.A."/>
            <person name="Stajich J.E."/>
            <person name="Spatafora J.W."/>
            <person name="Visel A."/>
            <person name="Grigoriev I.V."/>
        </authorList>
    </citation>
    <scope>NUCLEOTIDE SEQUENCE [LARGE SCALE GENOMIC DNA]</scope>
    <source>
        <strain evidence="7 8">S4</strain>
    </source>
</reference>
<dbReference type="AlphaFoldDB" id="A0A1Y1X903"/>
<evidence type="ECO:0000313" key="8">
    <source>
        <dbReference type="Proteomes" id="UP000193944"/>
    </source>
</evidence>
<evidence type="ECO:0000256" key="1">
    <source>
        <dbReference type="ARBA" id="ARBA00022729"/>
    </source>
</evidence>
<evidence type="ECO:0000256" key="3">
    <source>
        <dbReference type="ARBA" id="ARBA00022801"/>
    </source>
</evidence>